<dbReference type="PROSITE" id="PS51257">
    <property type="entry name" value="PROKAR_LIPOPROTEIN"/>
    <property type="match status" value="1"/>
</dbReference>
<dbReference type="EMBL" id="WJXW01000010">
    <property type="protein sequence ID" value="KAF9732779.1"/>
    <property type="molecule type" value="Genomic_DNA"/>
</dbReference>
<evidence type="ECO:0000313" key="4">
    <source>
        <dbReference type="Proteomes" id="UP000756921"/>
    </source>
</evidence>
<dbReference type="AlphaFoldDB" id="A0A9P6GC99"/>
<feature type="compositionally biased region" description="Basic and acidic residues" evidence="1">
    <location>
        <begin position="80"/>
        <end position="96"/>
    </location>
</feature>
<reference evidence="3" key="1">
    <citation type="journal article" date="2020" name="Mol. Plant Microbe Interact.">
        <title>Genome Sequence of the Biocontrol Agent Coniothyrium minitans strain Conio (IMI 134523).</title>
        <authorList>
            <person name="Patel D."/>
            <person name="Shittu T.A."/>
            <person name="Baroncelli R."/>
            <person name="Muthumeenakshi S."/>
            <person name="Osborne T.H."/>
            <person name="Janganan T.K."/>
            <person name="Sreenivasaprasad S."/>
        </authorList>
    </citation>
    <scope>NUCLEOTIDE SEQUENCE</scope>
    <source>
        <strain evidence="3">Conio</strain>
    </source>
</reference>
<protein>
    <submittedName>
        <fullName evidence="3">Uncharacterized protein</fullName>
    </submittedName>
</protein>
<comment type="caution">
    <text evidence="3">The sequence shown here is derived from an EMBL/GenBank/DDBJ whole genome shotgun (WGS) entry which is preliminary data.</text>
</comment>
<evidence type="ECO:0000313" key="3">
    <source>
        <dbReference type="EMBL" id="KAF9732779.1"/>
    </source>
</evidence>
<feature type="region of interest" description="Disordered" evidence="1">
    <location>
        <begin position="73"/>
        <end position="98"/>
    </location>
</feature>
<sequence length="264" mass="29319">MARIGPALGIGPHPSAATLVHLAAACGVLYAASMDRDQEVENWCKVGFENDRHHPLQAARKTMQKRATLWRPGCRGPHKPHADGEGSSHSEARPDRACGQPRFISGFAQYSEREASRRHAEERRPDGSFEARVKGTGAKEYFGGLASTICAETARQLHRETVAPFRMRFQAKNKQGIVRCAEQGATVVKLYVCERHDSILPAVVGEHRCQMGGEARYDLLQAELVNGQGESVGVQKGLECWRVEMHYRKIRDALVHSEDSGWPR</sequence>
<evidence type="ECO:0000256" key="2">
    <source>
        <dbReference type="SAM" id="SignalP"/>
    </source>
</evidence>
<dbReference type="Proteomes" id="UP000756921">
    <property type="component" value="Unassembled WGS sequence"/>
</dbReference>
<accession>A0A9P6GC99</accession>
<keyword evidence="4" id="KW-1185">Reference proteome</keyword>
<name>A0A9P6GC99_9PLEO</name>
<feature type="chain" id="PRO_5040266617" evidence="2">
    <location>
        <begin position="32"/>
        <end position="264"/>
    </location>
</feature>
<evidence type="ECO:0000256" key="1">
    <source>
        <dbReference type="SAM" id="MobiDB-lite"/>
    </source>
</evidence>
<organism evidence="3 4">
    <name type="scientific">Paraphaeosphaeria minitans</name>
    <dbReference type="NCBI Taxonomy" id="565426"/>
    <lineage>
        <taxon>Eukaryota</taxon>
        <taxon>Fungi</taxon>
        <taxon>Dikarya</taxon>
        <taxon>Ascomycota</taxon>
        <taxon>Pezizomycotina</taxon>
        <taxon>Dothideomycetes</taxon>
        <taxon>Pleosporomycetidae</taxon>
        <taxon>Pleosporales</taxon>
        <taxon>Massarineae</taxon>
        <taxon>Didymosphaeriaceae</taxon>
        <taxon>Paraphaeosphaeria</taxon>
    </lineage>
</organism>
<keyword evidence="2" id="KW-0732">Signal</keyword>
<proteinExistence type="predicted"/>
<feature type="signal peptide" evidence="2">
    <location>
        <begin position="1"/>
        <end position="31"/>
    </location>
</feature>
<gene>
    <name evidence="3" type="ORF">PMIN01_09637</name>
</gene>